<dbReference type="Proteomes" id="UP000078558">
    <property type="component" value="Chromosome I"/>
</dbReference>
<reference evidence="2 4" key="1">
    <citation type="submission" date="2016-06" db="EMBL/GenBank/DDBJ databases">
        <authorList>
            <person name="Kjaerup R.B."/>
            <person name="Dalgaard T.S."/>
            <person name="Juul-Madsen H.R."/>
        </authorList>
    </citation>
    <scope>NUCLEOTIDE SEQUENCE [LARGE SCALE GENOMIC DNA]</scope>
    <source>
        <strain evidence="2">Orrdi1</strain>
    </source>
</reference>
<feature type="domain" description="DUF4224" evidence="1">
    <location>
        <begin position="7"/>
        <end position="43"/>
    </location>
</feature>
<dbReference type="AlphaFoldDB" id="A0A1C3K5E4"/>
<dbReference type="Pfam" id="PF13986">
    <property type="entry name" value="DUF4224"/>
    <property type="match status" value="1"/>
</dbReference>
<dbReference type="EMBL" id="FLRC01000042">
    <property type="protein sequence ID" value="SBT26731.1"/>
    <property type="molecule type" value="Genomic_DNA"/>
</dbReference>
<dbReference type="InterPro" id="IPR025319">
    <property type="entry name" value="DUF4224"/>
</dbReference>
<protein>
    <recommendedName>
        <fullName evidence="1">DUF4224 domain-containing protein</fullName>
    </recommendedName>
</protein>
<accession>A0A1C3K5E4</accession>
<reference evidence="3 4" key="2">
    <citation type="submission" date="2017-08" db="EMBL/GenBank/DDBJ databases">
        <authorList>
            <person name="de Groot N.N."/>
        </authorList>
    </citation>
    <scope>NUCLEOTIDE SEQUENCE [LARGE SCALE GENOMIC DNA]</scope>
    <source>
        <strain evidence="3">Orrdi1</strain>
    </source>
</reference>
<dbReference type="OrthoDB" id="8689061at2"/>
<organism evidence="2 4">
    <name type="scientific">Orrella dioscoreae</name>
    <dbReference type="NCBI Taxonomy" id="1851544"/>
    <lineage>
        <taxon>Bacteria</taxon>
        <taxon>Pseudomonadati</taxon>
        <taxon>Pseudomonadota</taxon>
        <taxon>Betaproteobacteria</taxon>
        <taxon>Burkholderiales</taxon>
        <taxon>Alcaligenaceae</taxon>
        <taxon>Orrella</taxon>
    </lineage>
</organism>
<gene>
    <name evidence="2" type="ORF">ODI_01626</name>
    <name evidence="3" type="ORF">ODI_R1205</name>
</gene>
<evidence type="ECO:0000313" key="2">
    <source>
        <dbReference type="EMBL" id="SBT26731.1"/>
    </source>
</evidence>
<dbReference type="KEGG" id="odi:ODI_R1205"/>
<evidence type="ECO:0000259" key="1">
    <source>
        <dbReference type="Pfam" id="PF13986"/>
    </source>
</evidence>
<evidence type="ECO:0000313" key="3">
    <source>
        <dbReference type="EMBL" id="SOE48051.1"/>
    </source>
</evidence>
<name>A0A1C3K5E4_9BURK</name>
<sequence>MSEFAEDDDLFAITGYRRATEQRKVLDEEGIPYKPRGTKTLVLKIHVRAWFEGAPIRRHAEPNMGAIT</sequence>
<keyword evidence="4" id="KW-1185">Reference proteome</keyword>
<dbReference type="RefSeq" id="WP_067757060.1">
    <property type="nucleotide sequence ID" value="NZ_LT907988.1"/>
</dbReference>
<dbReference type="EMBL" id="LT907988">
    <property type="protein sequence ID" value="SOE48051.1"/>
    <property type="molecule type" value="Genomic_DNA"/>
</dbReference>
<evidence type="ECO:0000313" key="4">
    <source>
        <dbReference type="Proteomes" id="UP000078558"/>
    </source>
</evidence>
<dbReference type="STRING" id="1851544.ODI_01626"/>
<proteinExistence type="predicted"/>